<dbReference type="InterPro" id="IPR006195">
    <property type="entry name" value="aa-tRNA-synth_II"/>
</dbReference>
<dbReference type="Gene3D" id="3.30.930.10">
    <property type="entry name" value="Bira Bifunctional Protein, Domain 2"/>
    <property type="match status" value="1"/>
</dbReference>
<dbReference type="GO" id="GO:0016757">
    <property type="term" value="F:glycosyltransferase activity"/>
    <property type="evidence" value="ECO:0007669"/>
    <property type="project" value="UniProtKB-KW"/>
</dbReference>
<dbReference type="UniPathway" id="UPA00031">
    <property type="reaction ID" value="UER00006"/>
</dbReference>
<evidence type="ECO:0000256" key="4">
    <source>
        <dbReference type="ARBA" id="ARBA00011496"/>
    </source>
</evidence>
<sequence>MSDLFMFEKPMGMRDTFPHLYKMKKQIRSQVESEMVAWGYEFLETPTLEYDETVGEASAILDQQLFKLLDQQGRTLVLRPDMTAPIARVAASKLLKDRNPLRLAYSANVFRAQQREGGRPAEFEQMGVELIGDSSVSGDAETIALLITSLRTVGLKDFTISIGHMEFVQELFLQIVGTEERAQQLKKYLYDKNYVGYRKHVESLSLSSIDKQRLLRLLAIRGNGDSIEDARGLLEGDKGTEPLSELEELLSILHDYGLDQYVTIDISLVSHMSYYTGVLFEVYADKVGYSLGNGGRYNHLLHKFGAHVAATGFGIRLDYLIEALSPEAELSETILVLFSAERRKDAIALTHKLRTEGKQVISQDVTGVRDMDRFTAQFTEVEWMVGRSGKAGGNE</sequence>
<dbReference type="SUPFAM" id="SSF55681">
    <property type="entry name" value="Class II aaRS and biotin synthetases"/>
    <property type="match status" value="1"/>
</dbReference>
<dbReference type="NCBIfam" id="TIGR00443">
    <property type="entry name" value="hisZ_biosyn_reg"/>
    <property type="match status" value="1"/>
</dbReference>
<keyword evidence="6 10" id="KW-0963">Cytoplasm</keyword>
<comment type="caution">
    <text evidence="13">The sequence shown here is derived from an EMBL/GenBank/DDBJ whole genome shotgun (WGS) entry which is preliminary data.</text>
</comment>
<proteinExistence type="inferred from homology"/>
<keyword evidence="13" id="KW-0436">Ligase</keyword>
<name>A0A0C2RME3_9BACL</name>
<evidence type="ECO:0000256" key="2">
    <source>
        <dbReference type="ARBA" id="ARBA00004667"/>
    </source>
</evidence>
<feature type="binding site" evidence="11">
    <location>
        <position position="111"/>
    </location>
    <ligand>
        <name>L-histidine</name>
        <dbReference type="ChEBI" id="CHEBI:57595"/>
    </ligand>
</feature>
<dbReference type="PROSITE" id="PS50862">
    <property type="entry name" value="AA_TRNA_LIGASE_II"/>
    <property type="match status" value="1"/>
</dbReference>
<evidence type="ECO:0000313" key="14">
    <source>
        <dbReference type="Proteomes" id="UP000031972"/>
    </source>
</evidence>
<evidence type="ECO:0000313" key="13">
    <source>
        <dbReference type="EMBL" id="KIL42929.1"/>
    </source>
</evidence>
<comment type="miscellaneous">
    <text evidence="10">This function is generally fulfilled by the C-terminal part of HisG, which is missing in some bacteria such as this one.</text>
</comment>
<dbReference type="Gene3D" id="3.40.50.12590">
    <property type="match status" value="1"/>
</dbReference>
<feature type="domain" description="Aminoacyl-transfer RNA synthetases class-II family profile" evidence="12">
    <location>
        <begin position="12"/>
        <end position="339"/>
    </location>
</feature>
<evidence type="ECO:0000256" key="7">
    <source>
        <dbReference type="ARBA" id="ARBA00022605"/>
    </source>
</evidence>
<comment type="subunit">
    <text evidence="4 10">Heteromultimer composed of HisG and HisZ subunits.</text>
</comment>
<comment type="function">
    <text evidence="9 10">Required for the first step of histidine biosynthesis. May allow the feedback regulation of ATP phosphoribosyltransferase activity by histidine.</text>
</comment>
<gene>
    <name evidence="10" type="primary">hisZ</name>
    <name evidence="13" type="ORF">KR50_33320</name>
</gene>
<evidence type="ECO:0000256" key="6">
    <source>
        <dbReference type="ARBA" id="ARBA00022490"/>
    </source>
</evidence>
<dbReference type="GO" id="GO:0000105">
    <property type="term" value="P:L-histidine biosynthetic process"/>
    <property type="evidence" value="ECO:0007669"/>
    <property type="project" value="UniProtKB-UniRule"/>
</dbReference>
<dbReference type="PIRSF" id="PIRSF001549">
    <property type="entry name" value="His-tRNA_synth"/>
    <property type="match status" value="1"/>
</dbReference>
<dbReference type="InterPro" id="IPR004517">
    <property type="entry name" value="HisZ"/>
</dbReference>
<organism evidence="13 14">
    <name type="scientific">Jeotgalibacillus campisalis</name>
    <dbReference type="NCBI Taxonomy" id="220754"/>
    <lineage>
        <taxon>Bacteria</taxon>
        <taxon>Bacillati</taxon>
        <taxon>Bacillota</taxon>
        <taxon>Bacilli</taxon>
        <taxon>Bacillales</taxon>
        <taxon>Caryophanaceae</taxon>
        <taxon>Jeotgalibacillus</taxon>
    </lineage>
</organism>
<feature type="binding site" evidence="11">
    <location>
        <position position="125"/>
    </location>
    <ligand>
        <name>L-histidine</name>
        <dbReference type="ChEBI" id="CHEBI:57595"/>
    </ligand>
</feature>
<feature type="binding site" evidence="11">
    <location>
        <position position="129"/>
    </location>
    <ligand>
        <name>L-histidine</name>
        <dbReference type="ChEBI" id="CHEBI:57595"/>
    </ligand>
</feature>
<keyword evidence="14" id="KW-1185">Reference proteome</keyword>
<protein>
    <recommendedName>
        <fullName evidence="5 10">ATP phosphoribosyltransferase regulatory subunit</fullName>
    </recommendedName>
</protein>
<evidence type="ECO:0000256" key="1">
    <source>
        <dbReference type="ARBA" id="ARBA00004496"/>
    </source>
</evidence>
<dbReference type="CDD" id="cd00773">
    <property type="entry name" value="HisRS-like_core"/>
    <property type="match status" value="1"/>
</dbReference>
<keyword evidence="8 10" id="KW-0368">Histidine biosynthesis</keyword>
<dbReference type="HAMAP" id="MF_00125">
    <property type="entry name" value="HisZ"/>
    <property type="match status" value="1"/>
</dbReference>
<dbReference type="InterPro" id="IPR041715">
    <property type="entry name" value="HisRS-like_core"/>
</dbReference>
<dbReference type="PANTHER" id="PTHR43707:SF1">
    <property type="entry name" value="HISTIDINE--TRNA LIGASE, MITOCHONDRIAL-RELATED"/>
    <property type="match status" value="1"/>
</dbReference>
<dbReference type="AlphaFoldDB" id="A0A0C2RME3"/>
<feature type="binding site" evidence="11">
    <location>
        <begin position="81"/>
        <end position="83"/>
    </location>
    <ligand>
        <name>L-histidine</name>
        <dbReference type="ChEBI" id="CHEBI:57595"/>
    </ligand>
</feature>
<evidence type="ECO:0000259" key="12">
    <source>
        <dbReference type="PROSITE" id="PS50862"/>
    </source>
</evidence>
<evidence type="ECO:0000256" key="9">
    <source>
        <dbReference type="ARBA" id="ARBA00025246"/>
    </source>
</evidence>
<dbReference type="Pfam" id="PF13393">
    <property type="entry name" value="tRNA-synt_His"/>
    <property type="match status" value="1"/>
</dbReference>
<dbReference type="InterPro" id="IPR045864">
    <property type="entry name" value="aa-tRNA-synth_II/BPL/LPL"/>
</dbReference>
<evidence type="ECO:0000256" key="8">
    <source>
        <dbReference type="ARBA" id="ARBA00023102"/>
    </source>
</evidence>
<keyword evidence="13" id="KW-0808">Transferase</keyword>
<dbReference type="GO" id="GO:0006427">
    <property type="term" value="P:histidyl-tRNA aminoacylation"/>
    <property type="evidence" value="ECO:0007669"/>
    <property type="project" value="InterPro"/>
</dbReference>
<dbReference type="Pfam" id="PF21996">
    <property type="entry name" value="HisZ-like"/>
    <property type="match status" value="1"/>
</dbReference>
<dbReference type="PATRIC" id="fig|220754.4.peg.3346"/>
<feature type="binding site" evidence="11">
    <location>
        <begin position="274"/>
        <end position="275"/>
    </location>
    <ligand>
        <name>L-histidine</name>
        <dbReference type="ChEBI" id="CHEBI:57595"/>
    </ligand>
</feature>
<evidence type="ECO:0000256" key="5">
    <source>
        <dbReference type="ARBA" id="ARBA00020397"/>
    </source>
</evidence>
<dbReference type="PANTHER" id="PTHR43707">
    <property type="entry name" value="HISTIDYL-TRNA SYNTHETASE"/>
    <property type="match status" value="1"/>
</dbReference>
<keyword evidence="7 10" id="KW-0028">Amino-acid biosynthesis</keyword>
<evidence type="ECO:0000256" key="11">
    <source>
        <dbReference type="PIRSR" id="PIRSR001549-1"/>
    </source>
</evidence>
<evidence type="ECO:0000256" key="10">
    <source>
        <dbReference type="HAMAP-Rule" id="MF_00125"/>
    </source>
</evidence>
<dbReference type="NCBIfam" id="NF008941">
    <property type="entry name" value="PRK12292.2-4"/>
    <property type="match status" value="1"/>
</dbReference>
<dbReference type="RefSeq" id="WP_041061037.1">
    <property type="nucleotide sequence ID" value="NZ_JXRR01000022.1"/>
</dbReference>
<dbReference type="EMBL" id="JXRR01000022">
    <property type="protein sequence ID" value="KIL42929.1"/>
    <property type="molecule type" value="Genomic_DNA"/>
</dbReference>
<dbReference type="GO" id="GO:0004821">
    <property type="term" value="F:histidine-tRNA ligase activity"/>
    <property type="evidence" value="ECO:0007669"/>
    <property type="project" value="InterPro"/>
</dbReference>
<comment type="pathway">
    <text evidence="2 10">Amino-acid biosynthesis; L-histidine biosynthesis; L-histidine from 5-phospho-alpha-D-ribose 1-diphosphate: step 1/9.</text>
</comment>
<keyword evidence="13" id="KW-0328">Glycosyltransferase</keyword>
<dbReference type="InterPro" id="IPR004516">
    <property type="entry name" value="HisRS/HisZ"/>
</dbReference>
<comment type="similarity">
    <text evidence="3 10">Belongs to the class-II aminoacyl-tRNA synthetase family. HisZ subfamily.</text>
</comment>
<dbReference type="InterPro" id="IPR053846">
    <property type="entry name" value="HisZ-C"/>
</dbReference>
<reference evidence="13 14" key="1">
    <citation type="submission" date="2015-01" db="EMBL/GenBank/DDBJ databases">
        <title>Jeotgalibacillus campisalis genome sequencing.</title>
        <authorList>
            <person name="Goh K.M."/>
            <person name="Chan K.-G."/>
            <person name="Yaakop A.S."/>
            <person name="Ee R."/>
            <person name="Gan H.M."/>
            <person name="Chan C.S."/>
        </authorList>
    </citation>
    <scope>NUCLEOTIDE SEQUENCE [LARGE SCALE GENOMIC DNA]</scope>
    <source>
        <strain evidence="13 14">SF-57</strain>
    </source>
</reference>
<dbReference type="OrthoDB" id="9800814at2"/>
<evidence type="ECO:0000256" key="3">
    <source>
        <dbReference type="ARBA" id="ARBA00005539"/>
    </source>
</evidence>
<dbReference type="GO" id="GO:0140096">
    <property type="term" value="F:catalytic activity, acting on a protein"/>
    <property type="evidence" value="ECO:0007669"/>
    <property type="project" value="UniProtKB-ARBA"/>
</dbReference>
<dbReference type="Proteomes" id="UP000031972">
    <property type="component" value="Unassembled WGS sequence"/>
</dbReference>
<dbReference type="GO" id="GO:0005737">
    <property type="term" value="C:cytoplasm"/>
    <property type="evidence" value="ECO:0007669"/>
    <property type="project" value="UniProtKB-SubCell"/>
</dbReference>
<accession>A0A0C2RME3</accession>
<comment type="subcellular location">
    <subcellularLocation>
        <location evidence="1 10">Cytoplasm</location>
    </subcellularLocation>
</comment>